<evidence type="ECO:0000256" key="1">
    <source>
        <dbReference type="SAM" id="MobiDB-lite"/>
    </source>
</evidence>
<gene>
    <name evidence="3" type="ORF">URODEC1_LOCUS122778</name>
</gene>
<keyword evidence="2" id="KW-0812">Transmembrane</keyword>
<evidence type="ECO:0000313" key="4">
    <source>
        <dbReference type="Proteomes" id="UP001497457"/>
    </source>
</evidence>
<organism evidence="3 4">
    <name type="scientific">Urochloa decumbens</name>
    <dbReference type="NCBI Taxonomy" id="240449"/>
    <lineage>
        <taxon>Eukaryota</taxon>
        <taxon>Viridiplantae</taxon>
        <taxon>Streptophyta</taxon>
        <taxon>Embryophyta</taxon>
        <taxon>Tracheophyta</taxon>
        <taxon>Spermatophyta</taxon>
        <taxon>Magnoliopsida</taxon>
        <taxon>Liliopsida</taxon>
        <taxon>Poales</taxon>
        <taxon>Poaceae</taxon>
        <taxon>PACMAD clade</taxon>
        <taxon>Panicoideae</taxon>
        <taxon>Panicodae</taxon>
        <taxon>Paniceae</taxon>
        <taxon>Melinidinae</taxon>
        <taxon>Urochloa</taxon>
    </lineage>
</organism>
<keyword evidence="2" id="KW-0472">Membrane</keyword>
<accession>A0ABC9H425</accession>
<feature type="transmembrane region" description="Helical" evidence="2">
    <location>
        <begin position="83"/>
        <end position="102"/>
    </location>
</feature>
<evidence type="ECO:0000256" key="2">
    <source>
        <dbReference type="SAM" id="Phobius"/>
    </source>
</evidence>
<dbReference type="EMBL" id="CAXIPR030002259">
    <property type="protein sequence ID" value="CAM0149612.1"/>
    <property type="molecule type" value="Genomic_DNA"/>
</dbReference>
<sequence>MAAAAGTAILRSVGRSMAREPPTRARLLARGPHGRHPGPGPRSSCRPLSSSSNPTGSTPSPTDIKDLIETIELDRAKARLKRVSIYSACILLFGGSIFYGWVKPKAEEINRQNSKIEEEIIQALKQKYKRVQVIEGKDALSNFCKAQSMEASGHGKEPVH</sequence>
<protein>
    <submittedName>
        <fullName evidence="3">Uncharacterized protein</fullName>
    </submittedName>
</protein>
<proteinExistence type="predicted"/>
<feature type="region of interest" description="Disordered" evidence="1">
    <location>
        <begin position="1"/>
        <end position="63"/>
    </location>
</feature>
<evidence type="ECO:0000313" key="3">
    <source>
        <dbReference type="EMBL" id="CAM0149612.1"/>
    </source>
</evidence>
<feature type="compositionally biased region" description="Low complexity" evidence="1">
    <location>
        <begin position="41"/>
        <end position="62"/>
    </location>
</feature>
<comment type="caution">
    <text evidence="3">The sequence shown here is derived from an EMBL/GenBank/DDBJ whole genome shotgun (WGS) entry which is preliminary data.</text>
</comment>
<reference evidence="3" key="1">
    <citation type="submission" date="2024-10" db="EMBL/GenBank/DDBJ databases">
        <authorList>
            <person name="Ryan C."/>
        </authorList>
    </citation>
    <scope>NUCLEOTIDE SEQUENCE [LARGE SCALE GENOMIC DNA]</scope>
</reference>
<dbReference type="Proteomes" id="UP001497457">
    <property type="component" value="Unassembled WGS sequence"/>
</dbReference>
<dbReference type="AlphaFoldDB" id="A0ABC9H425"/>
<name>A0ABC9H425_9POAL</name>
<keyword evidence="2" id="KW-1133">Transmembrane helix</keyword>
<keyword evidence="4" id="KW-1185">Reference proteome</keyword>